<proteinExistence type="predicted"/>
<dbReference type="VEuPathDB" id="MicrosporidiaDB:M153_3162000456"/>
<dbReference type="Pfam" id="PF17029">
    <property type="entry name" value="DUF5100"/>
    <property type="match status" value="1"/>
</dbReference>
<comment type="caution">
    <text evidence="1">The sequence shown here is derived from an EMBL/GenBank/DDBJ whole genome shotgun (WGS) entry which is preliminary data.</text>
</comment>
<evidence type="ECO:0000313" key="1">
    <source>
        <dbReference type="EMBL" id="KRH92734.1"/>
    </source>
</evidence>
<reference evidence="1 2" key="1">
    <citation type="submission" date="2015-07" db="EMBL/GenBank/DDBJ databases">
        <title>The genome of Pseudoloma neurophilia, a relevant intracellular parasite of the zebrafish.</title>
        <authorList>
            <person name="Ndikumana S."/>
            <person name="Pelin A."/>
            <person name="Sanders J."/>
            <person name="Corradi N."/>
        </authorList>
    </citation>
    <scope>NUCLEOTIDE SEQUENCE [LARGE SCALE GENOMIC DNA]</scope>
    <source>
        <strain evidence="1 2">MK1</strain>
    </source>
</reference>
<keyword evidence="2" id="KW-1185">Reference proteome</keyword>
<accession>A0A0R0LZD1</accession>
<organism evidence="1 2">
    <name type="scientific">Pseudoloma neurophilia</name>
    <dbReference type="NCBI Taxonomy" id="146866"/>
    <lineage>
        <taxon>Eukaryota</taxon>
        <taxon>Fungi</taxon>
        <taxon>Fungi incertae sedis</taxon>
        <taxon>Microsporidia</taxon>
        <taxon>Pseudoloma</taxon>
    </lineage>
</organism>
<gene>
    <name evidence="1" type="ORF">M153_3162000456</name>
</gene>
<dbReference type="InterPro" id="IPR031495">
    <property type="entry name" value="DUF5100"/>
</dbReference>
<sequence>MSSQSNVRKILEQLNNTHNLDSYTKMLDFFDQLVDLPDDDEDVFLIPQEGNLQLPEIFLRDTFSVEHQEFLNKNTKLKKEDDFEQICFDVLEYLETVELEEYEPINKAPEIPIDSELLKKMVDKYF</sequence>
<protein>
    <submittedName>
        <fullName evidence="1">Uncharacterized protein</fullName>
    </submittedName>
</protein>
<dbReference type="AlphaFoldDB" id="A0A0R0LZD1"/>
<name>A0A0R0LZD1_9MICR</name>
<evidence type="ECO:0000313" key="2">
    <source>
        <dbReference type="Proteomes" id="UP000051530"/>
    </source>
</evidence>
<dbReference type="OrthoDB" id="2189011at2759"/>
<dbReference type="EMBL" id="LGUB01000717">
    <property type="protein sequence ID" value="KRH92734.1"/>
    <property type="molecule type" value="Genomic_DNA"/>
</dbReference>
<dbReference type="Proteomes" id="UP000051530">
    <property type="component" value="Unassembled WGS sequence"/>
</dbReference>